<gene>
    <name evidence="1" type="ORF">RAS12_08995</name>
</gene>
<keyword evidence="2" id="KW-1185">Reference proteome</keyword>
<evidence type="ECO:0000313" key="1">
    <source>
        <dbReference type="EMBL" id="WMD22497.1"/>
    </source>
</evidence>
<proteinExistence type="predicted"/>
<dbReference type="EMBL" id="CP132976">
    <property type="protein sequence ID" value="WMD22497.1"/>
    <property type="molecule type" value="Genomic_DNA"/>
</dbReference>
<evidence type="ECO:0008006" key="3">
    <source>
        <dbReference type="Google" id="ProtNLM"/>
    </source>
</evidence>
<reference evidence="1 2" key="1">
    <citation type="submission" date="2023-08" db="EMBL/GenBank/DDBJ databases">
        <title>Achromobacter seleniivolatilans sp. nov., isolated from seleniferous soil.</title>
        <authorList>
            <person name="Zhang S."/>
            <person name="Li K."/>
            <person name="Peng J."/>
            <person name="Zhao Q."/>
            <person name="Wang H."/>
            <person name="Guo Y."/>
        </authorList>
    </citation>
    <scope>NUCLEOTIDE SEQUENCE [LARGE SCALE GENOMIC DNA]</scope>
    <source>
        <strain evidence="1 2">R39</strain>
    </source>
</reference>
<organism evidence="1 2">
    <name type="scientific">Achromobacter seleniivolatilans</name>
    <dbReference type="NCBI Taxonomy" id="3047478"/>
    <lineage>
        <taxon>Bacteria</taxon>
        <taxon>Pseudomonadati</taxon>
        <taxon>Pseudomonadota</taxon>
        <taxon>Betaproteobacteria</taxon>
        <taxon>Burkholderiales</taxon>
        <taxon>Alcaligenaceae</taxon>
        <taxon>Achromobacter</taxon>
    </lineage>
</organism>
<accession>A0ABY9M744</accession>
<name>A0ABY9M744_9BURK</name>
<dbReference type="RefSeq" id="WP_306947391.1">
    <property type="nucleotide sequence ID" value="NZ_CP132976.1"/>
</dbReference>
<dbReference type="Proteomes" id="UP001234798">
    <property type="component" value="Chromosome"/>
</dbReference>
<evidence type="ECO:0000313" key="2">
    <source>
        <dbReference type="Proteomes" id="UP001234798"/>
    </source>
</evidence>
<protein>
    <recommendedName>
        <fullName evidence="3">Fibrobacter succinogenes major paralogous domain-containing protein</fullName>
    </recommendedName>
</protein>
<sequence length="186" mass="21114">MDRNLGAERVAKHITDDPSFGNIYRWNSATAYPGNSIDTPEPWDTSVWGDDAINLKPGVLDKKEVKWSDDGWEAKNSPCPAGFSIPTKAEWEAEKILNAADAFSKLRLPMAMFRYREGYEAGRGWTQRSDGSYAPEVGYYWSRTTFGDVAFYDLNFTEKRADLGFVTTAYGLSMRCIKNRWSLFGF</sequence>